<dbReference type="AlphaFoldDB" id="A0A4Y7RI61"/>
<evidence type="ECO:0000256" key="1">
    <source>
        <dbReference type="ARBA" id="ARBA00004651"/>
    </source>
</evidence>
<evidence type="ECO:0000256" key="6">
    <source>
        <dbReference type="SAM" id="Phobius"/>
    </source>
</evidence>
<keyword evidence="2" id="KW-0813">Transport</keyword>
<protein>
    <submittedName>
        <fullName evidence="8">Major Facilitator Superfamily protein</fullName>
    </submittedName>
</protein>
<evidence type="ECO:0000256" key="4">
    <source>
        <dbReference type="ARBA" id="ARBA00022989"/>
    </source>
</evidence>
<evidence type="ECO:0000256" key="3">
    <source>
        <dbReference type="ARBA" id="ARBA00022692"/>
    </source>
</evidence>
<evidence type="ECO:0000313" key="8">
    <source>
        <dbReference type="EMBL" id="TEB08506.1"/>
    </source>
</evidence>
<dbReference type="InterPro" id="IPR036259">
    <property type="entry name" value="MFS_trans_sf"/>
</dbReference>
<feature type="domain" description="Major facilitator superfamily (MFS) profile" evidence="7">
    <location>
        <begin position="1"/>
        <end position="182"/>
    </location>
</feature>
<feature type="transmembrane region" description="Helical" evidence="6">
    <location>
        <begin position="60"/>
        <end position="79"/>
    </location>
</feature>
<dbReference type="Gene3D" id="1.20.1250.20">
    <property type="entry name" value="MFS general substrate transporter like domains"/>
    <property type="match status" value="1"/>
</dbReference>
<dbReference type="InterPro" id="IPR011701">
    <property type="entry name" value="MFS"/>
</dbReference>
<name>A0A4Y7RI61_9FIRM</name>
<comment type="subcellular location">
    <subcellularLocation>
        <location evidence="1">Cell membrane</location>
        <topology evidence="1">Multi-pass membrane protein</topology>
    </subcellularLocation>
</comment>
<evidence type="ECO:0000256" key="5">
    <source>
        <dbReference type="ARBA" id="ARBA00023136"/>
    </source>
</evidence>
<organism evidence="8 9">
    <name type="scientific">Pelotomaculum schinkii</name>
    <dbReference type="NCBI Taxonomy" id="78350"/>
    <lineage>
        <taxon>Bacteria</taxon>
        <taxon>Bacillati</taxon>
        <taxon>Bacillota</taxon>
        <taxon>Clostridia</taxon>
        <taxon>Eubacteriales</taxon>
        <taxon>Desulfotomaculaceae</taxon>
        <taxon>Pelotomaculum</taxon>
    </lineage>
</organism>
<evidence type="ECO:0000256" key="2">
    <source>
        <dbReference type="ARBA" id="ARBA00022448"/>
    </source>
</evidence>
<accession>A0A4Y7RI61</accession>
<sequence length="182" mass="19109">MRAGILLIPFAAAMMIIAPVSGFLSDRYGSRELSSLGLAVSALGLWGLTRLQANTTMGEVIIWLIVMGLGSGFFFSPNTNAIMGAVAPERRGIAAGTRTMMNNAGAVVSIALGLAMTASSMSPEALRGLFAGTHVDMQGIVTAEFILGLHRTFWVSFIISVIATIVALMRGSHNLYTEKAGS</sequence>
<dbReference type="Pfam" id="PF07690">
    <property type="entry name" value="MFS_1"/>
    <property type="match status" value="1"/>
</dbReference>
<dbReference type="GO" id="GO:0022857">
    <property type="term" value="F:transmembrane transporter activity"/>
    <property type="evidence" value="ECO:0007669"/>
    <property type="project" value="InterPro"/>
</dbReference>
<dbReference type="PANTHER" id="PTHR23501">
    <property type="entry name" value="MAJOR FACILITATOR SUPERFAMILY"/>
    <property type="match status" value="1"/>
</dbReference>
<dbReference type="PANTHER" id="PTHR23501:SF5">
    <property type="entry name" value="TRANSPORT PROTEIN"/>
    <property type="match status" value="1"/>
</dbReference>
<gene>
    <name evidence="8" type="ORF">Psch_02070</name>
</gene>
<dbReference type="PROSITE" id="PS50850">
    <property type="entry name" value="MFS"/>
    <property type="match status" value="1"/>
</dbReference>
<keyword evidence="9" id="KW-1185">Reference proteome</keyword>
<comment type="caution">
    <text evidence="8">The sequence shown here is derived from an EMBL/GenBank/DDBJ whole genome shotgun (WGS) entry which is preliminary data.</text>
</comment>
<feature type="transmembrane region" description="Helical" evidence="6">
    <location>
        <begin position="152"/>
        <end position="169"/>
    </location>
</feature>
<keyword evidence="5 6" id="KW-0472">Membrane</keyword>
<evidence type="ECO:0000313" key="9">
    <source>
        <dbReference type="Proteomes" id="UP000298324"/>
    </source>
</evidence>
<proteinExistence type="predicted"/>
<dbReference type="InterPro" id="IPR020846">
    <property type="entry name" value="MFS_dom"/>
</dbReference>
<reference evidence="8 9" key="1">
    <citation type="journal article" date="2018" name="Environ. Microbiol.">
        <title>Novel energy conservation strategies and behaviour of Pelotomaculum schinkii driving syntrophic propionate catabolism.</title>
        <authorList>
            <person name="Hidalgo-Ahumada C.A.P."/>
            <person name="Nobu M.K."/>
            <person name="Narihiro T."/>
            <person name="Tamaki H."/>
            <person name="Liu W.T."/>
            <person name="Kamagata Y."/>
            <person name="Stams A.J.M."/>
            <person name="Imachi H."/>
            <person name="Sousa D.Z."/>
        </authorList>
    </citation>
    <scope>NUCLEOTIDE SEQUENCE [LARGE SCALE GENOMIC DNA]</scope>
    <source>
        <strain evidence="8 9">HH</strain>
    </source>
</reference>
<evidence type="ECO:0000259" key="7">
    <source>
        <dbReference type="PROSITE" id="PS50850"/>
    </source>
</evidence>
<dbReference type="SUPFAM" id="SSF103473">
    <property type="entry name" value="MFS general substrate transporter"/>
    <property type="match status" value="1"/>
</dbReference>
<feature type="transmembrane region" description="Helical" evidence="6">
    <location>
        <begin position="100"/>
        <end position="121"/>
    </location>
</feature>
<dbReference type="EMBL" id="QFGA01000001">
    <property type="protein sequence ID" value="TEB08506.1"/>
    <property type="molecule type" value="Genomic_DNA"/>
</dbReference>
<dbReference type="Proteomes" id="UP000298324">
    <property type="component" value="Unassembled WGS sequence"/>
</dbReference>
<dbReference type="GO" id="GO:0005886">
    <property type="term" value="C:plasma membrane"/>
    <property type="evidence" value="ECO:0007669"/>
    <property type="project" value="UniProtKB-SubCell"/>
</dbReference>
<keyword evidence="3 6" id="KW-0812">Transmembrane</keyword>
<keyword evidence="4 6" id="KW-1133">Transmembrane helix</keyword>